<evidence type="ECO:0000313" key="2">
    <source>
        <dbReference type="Proteomes" id="UP001525968"/>
    </source>
</evidence>
<organism evidence="1 2">
    <name type="scientific">Acidovorax bellezanensis</name>
    <dbReference type="NCBI Taxonomy" id="2976702"/>
    <lineage>
        <taxon>Bacteria</taxon>
        <taxon>Pseudomonadati</taxon>
        <taxon>Pseudomonadota</taxon>
        <taxon>Betaproteobacteria</taxon>
        <taxon>Burkholderiales</taxon>
        <taxon>Comamonadaceae</taxon>
        <taxon>Acidovorax</taxon>
    </lineage>
</organism>
<dbReference type="Proteomes" id="UP001525968">
    <property type="component" value="Unassembled WGS sequence"/>
</dbReference>
<reference evidence="1 2" key="1">
    <citation type="submission" date="2022-09" db="EMBL/GenBank/DDBJ databases">
        <title>Draft genome of isolate Be4.</title>
        <authorList>
            <person name="Sanchez-Castro I."/>
            <person name="Martinez-Rodriguez P."/>
            <person name="Descostes M."/>
            <person name="Merroun M."/>
        </authorList>
    </citation>
    <scope>NUCLEOTIDE SEQUENCE [LARGE SCALE GENOMIC DNA]</scope>
    <source>
        <strain evidence="1 2">Be4</strain>
    </source>
</reference>
<proteinExistence type="predicted"/>
<protein>
    <submittedName>
        <fullName evidence="1">Uncharacterized protein</fullName>
    </submittedName>
</protein>
<comment type="caution">
    <text evidence="1">The sequence shown here is derived from an EMBL/GenBank/DDBJ whole genome shotgun (WGS) entry which is preliminary data.</text>
</comment>
<gene>
    <name evidence="1" type="ORF">N0K08_05830</name>
</gene>
<evidence type="ECO:0000313" key="1">
    <source>
        <dbReference type="EMBL" id="MCT9810142.1"/>
    </source>
</evidence>
<accession>A0ABT2PLN8</accession>
<sequence>MAGIALDCLKPERKSTLQAVLFPMFPRENDCSQGVLGTKLLSGDNKLHGFLGFVPNVSKKKGQYPKEGAQGVGLSWCHAMPFWNG</sequence>
<name>A0ABT2PLN8_9BURK</name>
<dbReference type="EMBL" id="JAODYH010000003">
    <property type="protein sequence ID" value="MCT9810142.1"/>
    <property type="molecule type" value="Genomic_DNA"/>
</dbReference>
<dbReference type="RefSeq" id="WP_261499131.1">
    <property type="nucleotide sequence ID" value="NZ_JAODYH010000003.1"/>
</dbReference>
<keyword evidence="2" id="KW-1185">Reference proteome</keyword>